<dbReference type="EMBL" id="BPLR01018191">
    <property type="protein sequence ID" value="GIY97630.1"/>
    <property type="molecule type" value="Genomic_DNA"/>
</dbReference>
<proteinExistence type="predicted"/>
<gene>
    <name evidence="1" type="ORF">CEXT_198521</name>
</gene>
<evidence type="ECO:0000313" key="1">
    <source>
        <dbReference type="EMBL" id="GIY97630.1"/>
    </source>
</evidence>
<keyword evidence="2" id="KW-1185">Reference proteome</keyword>
<comment type="caution">
    <text evidence="1">The sequence shown here is derived from an EMBL/GenBank/DDBJ whole genome shotgun (WGS) entry which is preliminary data.</text>
</comment>
<sequence length="112" mass="12980">MCLFCECRVNSNFTSTGKKMCLSVNVMSNEYMSSNFTSTGKNMCLFLNRYYLYKYTKPVDEIAVLVPSRYSIFNPIHPLGRDSDGNVVLSRVSELFLRCNRKMVDLKIWMTC</sequence>
<evidence type="ECO:0000313" key="2">
    <source>
        <dbReference type="Proteomes" id="UP001054945"/>
    </source>
</evidence>
<accession>A0AAV4XR62</accession>
<name>A0AAV4XR62_CAEEX</name>
<organism evidence="1 2">
    <name type="scientific">Caerostris extrusa</name>
    <name type="common">Bark spider</name>
    <name type="synonym">Caerostris bankana</name>
    <dbReference type="NCBI Taxonomy" id="172846"/>
    <lineage>
        <taxon>Eukaryota</taxon>
        <taxon>Metazoa</taxon>
        <taxon>Ecdysozoa</taxon>
        <taxon>Arthropoda</taxon>
        <taxon>Chelicerata</taxon>
        <taxon>Arachnida</taxon>
        <taxon>Araneae</taxon>
        <taxon>Araneomorphae</taxon>
        <taxon>Entelegynae</taxon>
        <taxon>Araneoidea</taxon>
        <taxon>Araneidae</taxon>
        <taxon>Caerostris</taxon>
    </lineage>
</organism>
<reference evidence="1 2" key="1">
    <citation type="submission" date="2021-06" db="EMBL/GenBank/DDBJ databases">
        <title>Caerostris extrusa draft genome.</title>
        <authorList>
            <person name="Kono N."/>
            <person name="Arakawa K."/>
        </authorList>
    </citation>
    <scope>NUCLEOTIDE SEQUENCE [LARGE SCALE GENOMIC DNA]</scope>
</reference>
<dbReference type="AlphaFoldDB" id="A0AAV4XR62"/>
<protein>
    <submittedName>
        <fullName evidence="1">Uncharacterized protein</fullName>
    </submittedName>
</protein>
<dbReference type="Proteomes" id="UP001054945">
    <property type="component" value="Unassembled WGS sequence"/>
</dbReference>